<dbReference type="InterPro" id="IPR004520">
    <property type="entry name" value="GTPase_MnmE"/>
</dbReference>
<feature type="binding site" evidence="6">
    <location>
        <position position="220"/>
    </location>
    <ligand>
        <name>K(+)</name>
        <dbReference type="ChEBI" id="CHEBI:29103"/>
    </ligand>
</feature>
<organism evidence="9 10">
    <name type="scientific">Candidatus Saganbacteria bacterium</name>
    <dbReference type="NCBI Taxonomy" id="2575572"/>
    <lineage>
        <taxon>Bacteria</taxon>
        <taxon>Bacillati</taxon>
        <taxon>Saganbacteria</taxon>
    </lineage>
</organism>
<dbReference type="Gene3D" id="3.30.1360.120">
    <property type="entry name" value="Probable tRNA modification gtpase trme, domain 1"/>
    <property type="match status" value="1"/>
</dbReference>
<evidence type="ECO:0000313" key="10">
    <source>
        <dbReference type="Proteomes" id="UP000488506"/>
    </source>
</evidence>
<dbReference type="GO" id="GO:0005829">
    <property type="term" value="C:cytosol"/>
    <property type="evidence" value="ECO:0007669"/>
    <property type="project" value="TreeGrafter"/>
</dbReference>
<dbReference type="GO" id="GO:0005525">
    <property type="term" value="F:GTP binding"/>
    <property type="evidence" value="ECO:0007669"/>
    <property type="project" value="UniProtKB-UniRule"/>
</dbReference>
<dbReference type="Pfam" id="PF10396">
    <property type="entry name" value="TrmE_N"/>
    <property type="match status" value="1"/>
</dbReference>
<feature type="binding site" evidence="6">
    <location>
        <position position="224"/>
    </location>
    <ligand>
        <name>Mg(2+)</name>
        <dbReference type="ChEBI" id="CHEBI:18420"/>
    </ligand>
</feature>
<dbReference type="InterPro" id="IPR018948">
    <property type="entry name" value="GTP-bd_TrmE_N"/>
</dbReference>
<dbReference type="PROSITE" id="PS51709">
    <property type="entry name" value="G_TRME"/>
    <property type="match status" value="1"/>
</dbReference>
<feature type="domain" description="TrmE-type G" evidence="8">
    <location>
        <begin position="189"/>
        <end position="334"/>
    </location>
</feature>
<evidence type="ECO:0000259" key="8">
    <source>
        <dbReference type="PROSITE" id="PS51709"/>
    </source>
</evidence>
<evidence type="ECO:0000256" key="4">
    <source>
        <dbReference type="ARBA" id="ARBA00022958"/>
    </source>
</evidence>
<evidence type="ECO:0000256" key="3">
    <source>
        <dbReference type="ARBA" id="ARBA00022741"/>
    </source>
</evidence>
<keyword evidence="5 6" id="KW-0342">GTP-binding</keyword>
<comment type="subunit">
    <text evidence="6">Homodimer. Heterotetramer of two MnmE and two MnmG subunits.</text>
</comment>
<feature type="binding site" evidence="6">
    <location>
        <position position="223"/>
    </location>
    <ligand>
        <name>K(+)</name>
        <dbReference type="ChEBI" id="CHEBI:29103"/>
    </ligand>
</feature>
<gene>
    <name evidence="6" type="primary">mnmE</name>
    <name evidence="6" type="synonym">trmE</name>
    <name evidence="9" type="ORF">FD145_288</name>
</gene>
<dbReference type="GO" id="GO:0002098">
    <property type="term" value="P:tRNA wobble uridine modification"/>
    <property type="evidence" value="ECO:0007669"/>
    <property type="project" value="TreeGrafter"/>
</dbReference>
<dbReference type="SUPFAM" id="SSF52540">
    <property type="entry name" value="P-loop containing nucleoside triphosphate hydrolases"/>
    <property type="match status" value="1"/>
</dbReference>
<comment type="caution">
    <text evidence="9">The sequence shown here is derived from an EMBL/GenBank/DDBJ whole genome shotgun (WGS) entry which is preliminary data.</text>
</comment>
<feature type="binding site" evidence="6">
    <location>
        <position position="58"/>
    </location>
    <ligand>
        <name>(6S)-5-formyl-5,6,7,8-tetrahydrofolate</name>
        <dbReference type="ChEBI" id="CHEBI:57457"/>
    </ligand>
</feature>
<keyword evidence="6" id="KW-0963">Cytoplasm</keyword>
<feature type="binding site" evidence="6">
    <location>
        <position position="199"/>
    </location>
    <ligand>
        <name>K(+)</name>
        <dbReference type="ChEBI" id="CHEBI:29103"/>
    </ligand>
</feature>
<keyword evidence="3 6" id="KW-0547">Nucleotide-binding</keyword>
<dbReference type="HAMAP" id="MF_00379">
    <property type="entry name" value="GTPase_MnmE"/>
    <property type="match status" value="1"/>
</dbReference>
<dbReference type="EC" id="3.6.-.-" evidence="6"/>
<dbReference type="Gene3D" id="1.20.120.430">
    <property type="entry name" value="tRNA modification GTPase MnmE domain 2"/>
    <property type="match status" value="1"/>
</dbReference>
<comment type="caution">
    <text evidence="6">Lacks conserved residue(s) required for the propagation of feature annotation.</text>
</comment>
<dbReference type="PRINTS" id="PR00326">
    <property type="entry name" value="GTP1OBG"/>
</dbReference>
<dbReference type="InterPro" id="IPR006073">
    <property type="entry name" value="GTP-bd"/>
</dbReference>
<dbReference type="NCBIfam" id="TIGR00450">
    <property type="entry name" value="mnmE_trmE_thdF"/>
    <property type="match status" value="1"/>
</dbReference>
<dbReference type="CDD" id="cd14858">
    <property type="entry name" value="TrmE_N"/>
    <property type="match status" value="1"/>
</dbReference>
<name>A0A833L244_UNCSA</name>
<feature type="binding site" evidence="6">
    <location>
        <position position="412"/>
    </location>
    <ligand>
        <name>(6S)-5-formyl-5,6,7,8-tetrahydrofolate</name>
        <dbReference type="ChEBI" id="CHEBI:57457"/>
    </ligand>
</feature>
<comment type="cofactor">
    <cofactor evidence="6">
        <name>K(+)</name>
        <dbReference type="ChEBI" id="CHEBI:29103"/>
    </cofactor>
    <text evidence="6">Binds 1 potassium ion per subunit.</text>
</comment>
<dbReference type="InterPro" id="IPR027368">
    <property type="entry name" value="MnmE_dom2"/>
</dbReference>
<dbReference type="InterPro" id="IPR031168">
    <property type="entry name" value="G_TrmE"/>
</dbReference>
<dbReference type="Pfam" id="PF12631">
    <property type="entry name" value="MnmE_helical"/>
    <property type="match status" value="1"/>
</dbReference>
<dbReference type="InterPro" id="IPR027266">
    <property type="entry name" value="TrmE/GcvT-like"/>
</dbReference>
<dbReference type="GO" id="GO:0030488">
    <property type="term" value="P:tRNA methylation"/>
    <property type="evidence" value="ECO:0007669"/>
    <property type="project" value="TreeGrafter"/>
</dbReference>
<keyword evidence="2 6" id="KW-0819">tRNA processing</keyword>
<dbReference type="InterPro" id="IPR025867">
    <property type="entry name" value="MnmE_helical"/>
</dbReference>
<feature type="binding site" evidence="6">
    <location>
        <position position="97"/>
    </location>
    <ligand>
        <name>(6S)-5-formyl-5,6,7,8-tetrahydrofolate</name>
        <dbReference type="ChEBI" id="CHEBI:57457"/>
    </ligand>
</feature>
<keyword evidence="4 6" id="KW-0630">Potassium</keyword>
<dbReference type="GO" id="GO:0003924">
    <property type="term" value="F:GTPase activity"/>
    <property type="evidence" value="ECO:0007669"/>
    <property type="project" value="UniProtKB-UniRule"/>
</dbReference>
<comment type="subcellular location">
    <subcellularLocation>
        <location evidence="6">Cytoplasm</location>
    </subcellularLocation>
</comment>
<dbReference type="Pfam" id="PF01926">
    <property type="entry name" value="MMR_HSR1"/>
    <property type="match status" value="1"/>
</dbReference>
<evidence type="ECO:0000256" key="6">
    <source>
        <dbReference type="HAMAP-Rule" id="MF_00379"/>
    </source>
</evidence>
<evidence type="ECO:0000256" key="1">
    <source>
        <dbReference type="ARBA" id="ARBA00011043"/>
    </source>
</evidence>
<evidence type="ECO:0000313" key="9">
    <source>
        <dbReference type="EMBL" id="KAF0134907.1"/>
    </source>
</evidence>
<dbReference type="CDD" id="cd04164">
    <property type="entry name" value="trmE"/>
    <property type="match status" value="1"/>
</dbReference>
<keyword evidence="6" id="KW-0479">Metal-binding</keyword>
<dbReference type="InterPro" id="IPR027417">
    <property type="entry name" value="P-loop_NTPase"/>
</dbReference>
<feature type="binding site" evidence="6">
    <location>
        <position position="203"/>
    </location>
    <ligand>
        <name>Mg(2+)</name>
        <dbReference type="ChEBI" id="CHEBI:18420"/>
    </ligand>
</feature>
<dbReference type="Gene3D" id="3.40.50.300">
    <property type="entry name" value="P-loop containing nucleotide triphosphate hydrolases"/>
    <property type="match status" value="1"/>
</dbReference>
<dbReference type="PANTHER" id="PTHR42714:SF2">
    <property type="entry name" value="TRNA MODIFICATION GTPASE GTPBP3, MITOCHONDRIAL"/>
    <property type="match status" value="1"/>
</dbReference>
<sequence>MVRISGEKAQEITKKLLKIKKNHLKPRLMRHGFIKNIDEVLFVYYKAPKSYTGEDVVEIMGHGGITIVKQILARAVDCGARQAERGEFTKRAFLNGKMDLIKAETIISMIQAKTKEGLRAASGQLEGGLSDKINEIRGKLMEKLEKIEAAIDFPGDLILKMGELKIEGIVREIEGMISSAELGKITTEGVKIAIVGEPNVGKSSILNVLLKESRAIVSAIPGTTRDTLAEWANINGVPVMLVDTAGIRKGKDEVEREGIKRAIKSIDEADVVLQIIDVTRGKANKCEIPEGKPLIRVYNKVDLKDCKKCDGIKTSAINNIGIDALEKEIYHKIMSGIRNNGEAVVLSERQRQKLIMAKESLQKMGGSDRISMEASLIALELKEAIIALGEITGKEVSEQVINNIFSKFCVGK</sequence>
<keyword evidence="6" id="KW-0378">Hydrolase</keyword>
<feature type="binding site" evidence="6">
    <location>
        <position position="218"/>
    </location>
    <ligand>
        <name>K(+)</name>
        <dbReference type="ChEBI" id="CHEBI:29103"/>
    </ligand>
</feature>
<reference evidence="9 10" key="1">
    <citation type="submission" date="2019-12" db="EMBL/GenBank/DDBJ databases">
        <authorList>
            <person name="Wolfe R."/>
            <person name="Danczak R."/>
            <person name="Wilkins M."/>
        </authorList>
    </citation>
    <scope>NUCLEOTIDE SEQUENCE [LARGE SCALE GENOMIC DNA]</scope>
    <source>
        <strain evidence="9">X2_MaxBin.013</strain>
    </source>
</reference>
<dbReference type="Proteomes" id="UP000488506">
    <property type="component" value="Unassembled WGS sequence"/>
</dbReference>
<dbReference type="PANTHER" id="PTHR42714">
    <property type="entry name" value="TRNA MODIFICATION GTPASE GTPBP3"/>
    <property type="match status" value="1"/>
</dbReference>
<protein>
    <recommendedName>
        <fullName evidence="6">tRNA modification GTPase MnmE</fullName>
        <ecNumber evidence="6">3.6.-.-</ecNumber>
    </recommendedName>
</protein>
<dbReference type="AlphaFoldDB" id="A0A833L244"/>
<evidence type="ECO:0000256" key="5">
    <source>
        <dbReference type="ARBA" id="ARBA00023134"/>
    </source>
</evidence>
<feature type="binding site" evidence="6">
    <location>
        <begin position="218"/>
        <end position="224"/>
    </location>
    <ligand>
        <name>GTP</name>
        <dbReference type="ChEBI" id="CHEBI:37565"/>
    </ligand>
</feature>
<accession>A0A833L244</accession>
<comment type="similarity">
    <text evidence="1 6 7">Belongs to the TRAFAC class TrmE-Era-EngA-EngB-Septin-like GTPase superfamily. TrmE GTPase family.</text>
</comment>
<dbReference type="NCBIfam" id="TIGR00231">
    <property type="entry name" value="small_GTP"/>
    <property type="match status" value="1"/>
</dbReference>
<dbReference type="GO" id="GO:0046872">
    <property type="term" value="F:metal ion binding"/>
    <property type="evidence" value="ECO:0007669"/>
    <property type="project" value="UniProtKB-KW"/>
</dbReference>
<evidence type="ECO:0000256" key="7">
    <source>
        <dbReference type="RuleBase" id="RU003313"/>
    </source>
</evidence>
<feature type="binding site" evidence="6">
    <location>
        <begin position="243"/>
        <end position="246"/>
    </location>
    <ligand>
        <name>GTP</name>
        <dbReference type="ChEBI" id="CHEBI:37565"/>
    </ligand>
</feature>
<evidence type="ECO:0000256" key="2">
    <source>
        <dbReference type="ARBA" id="ARBA00022694"/>
    </source>
</evidence>
<feature type="binding site" evidence="6">
    <location>
        <position position="3"/>
    </location>
    <ligand>
        <name>(6S)-5-formyl-5,6,7,8-tetrahydrofolate</name>
        <dbReference type="ChEBI" id="CHEBI:57457"/>
    </ligand>
</feature>
<keyword evidence="6" id="KW-0460">Magnesium</keyword>
<dbReference type="InterPro" id="IPR005225">
    <property type="entry name" value="Small_GTP-bd"/>
</dbReference>
<dbReference type="EMBL" id="WPAF01000003">
    <property type="protein sequence ID" value="KAF0134907.1"/>
    <property type="molecule type" value="Genomic_DNA"/>
</dbReference>
<proteinExistence type="inferred from homology"/>
<comment type="function">
    <text evidence="6">Exhibits a very high intrinsic GTPase hydrolysis rate. Involved in the addition of a carboxymethylaminomethyl (cmnm) group at the wobble position (U34) of certain tRNAs, forming tRNA-cmnm(5)s(2)U34.</text>
</comment>
<feature type="binding site" evidence="6">
    <location>
        <begin position="199"/>
        <end position="204"/>
    </location>
    <ligand>
        <name>GTP</name>
        <dbReference type="ChEBI" id="CHEBI:37565"/>
    </ligand>
</feature>